<comment type="similarity">
    <text evidence="1">Belongs to the PRORSD1 family.</text>
</comment>
<dbReference type="Pfam" id="PF04073">
    <property type="entry name" value="tRNA_edit"/>
    <property type="match status" value="1"/>
</dbReference>
<dbReference type="AlphaFoldDB" id="A0A839SS66"/>
<dbReference type="GO" id="GO:0002161">
    <property type="term" value="F:aminoacyl-tRNA deacylase activity"/>
    <property type="evidence" value="ECO:0007669"/>
    <property type="project" value="InterPro"/>
</dbReference>
<dbReference type="PANTHER" id="PTHR31423">
    <property type="entry name" value="YBAK DOMAIN-CONTAINING PROTEIN"/>
    <property type="match status" value="1"/>
</dbReference>
<sequence length="180" mass="19663">MSEIDAILEDGHPPLTPEQLLERLAAMNVAQTTVEHAPVFTVEEAQALRGNLPGAHIKNLFLRNKKGAMWLVTCLEDRTIDLKALGERLQAGRFSFGSAERLMRFLGVRPGAVTPLAVINDRTSAVTMVLDRAVLEGEIVNAHPLVNHMTTAIAPQDLLRFLEAVGHPPQLLDFEGSATE</sequence>
<evidence type="ECO:0000259" key="2">
    <source>
        <dbReference type="Pfam" id="PF04073"/>
    </source>
</evidence>
<dbReference type="EMBL" id="JACHXA010000001">
    <property type="protein sequence ID" value="MBB3063855.1"/>
    <property type="molecule type" value="Genomic_DNA"/>
</dbReference>
<dbReference type="Proteomes" id="UP000581135">
    <property type="component" value="Unassembled WGS sequence"/>
</dbReference>
<gene>
    <name evidence="3" type="ORF">FHR98_000120</name>
</gene>
<dbReference type="SUPFAM" id="SSF55826">
    <property type="entry name" value="YbaK/ProRS associated domain"/>
    <property type="match status" value="1"/>
</dbReference>
<proteinExistence type="inferred from homology"/>
<accession>A0A839SS66</accession>
<dbReference type="Gene3D" id="3.90.960.10">
    <property type="entry name" value="YbaK/aminoacyl-tRNA synthetase-associated domain"/>
    <property type="match status" value="1"/>
</dbReference>
<dbReference type="PANTHER" id="PTHR31423:SF3">
    <property type="entry name" value="PROLYL-TRNA SYNTHETASE ASSOCIATED DOMAIN-CONTAINING PROTEIN 1-RELATED"/>
    <property type="match status" value="1"/>
</dbReference>
<dbReference type="CDD" id="cd04335">
    <property type="entry name" value="PrdX_deacylase"/>
    <property type="match status" value="1"/>
</dbReference>
<dbReference type="InterPro" id="IPR007214">
    <property type="entry name" value="YbaK/aa-tRNA-synth-assoc-dom"/>
</dbReference>
<dbReference type="InterPro" id="IPR036754">
    <property type="entry name" value="YbaK/aa-tRNA-synt-asso_dom_sf"/>
</dbReference>
<name>A0A839SS66_9PROT</name>
<dbReference type="RefSeq" id="WP_183414670.1">
    <property type="nucleotide sequence ID" value="NZ_JACHXA010000001.1"/>
</dbReference>
<organism evidence="3 4">
    <name type="scientific">Limibacillus halophilus</name>
    <dbReference type="NCBI Taxonomy" id="1579333"/>
    <lineage>
        <taxon>Bacteria</taxon>
        <taxon>Pseudomonadati</taxon>
        <taxon>Pseudomonadota</taxon>
        <taxon>Alphaproteobacteria</taxon>
        <taxon>Rhodospirillales</taxon>
        <taxon>Rhodovibrionaceae</taxon>
        <taxon>Limibacillus</taxon>
    </lineage>
</organism>
<keyword evidence="3" id="KW-0378">Hydrolase</keyword>
<reference evidence="3 4" key="1">
    <citation type="submission" date="2020-08" db="EMBL/GenBank/DDBJ databases">
        <title>Genomic Encyclopedia of Type Strains, Phase III (KMG-III): the genomes of soil and plant-associated and newly described type strains.</title>
        <authorList>
            <person name="Whitman W."/>
        </authorList>
    </citation>
    <scope>NUCLEOTIDE SEQUENCE [LARGE SCALE GENOMIC DNA]</scope>
    <source>
        <strain evidence="3 4">CECT 8803</strain>
    </source>
</reference>
<evidence type="ECO:0000313" key="4">
    <source>
        <dbReference type="Proteomes" id="UP000581135"/>
    </source>
</evidence>
<keyword evidence="4" id="KW-1185">Reference proteome</keyword>
<comment type="caution">
    <text evidence="3">The sequence shown here is derived from an EMBL/GenBank/DDBJ whole genome shotgun (WGS) entry which is preliminary data.</text>
</comment>
<protein>
    <submittedName>
        <fullName evidence="3">Ala-tRNA(Pro) deacylase</fullName>
        <ecNumber evidence="3">3.1.1.-</ecNumber>
    </submittedName>
</protein>
<evidence type="ECO:0000313" key="3">
    <source>
        <dbReference type="EMBL" id="MBB3063855.1"/>
    </source>
</evidence>
<feature type="domain" description="YbaK/aminoacyl-tRNA synthetase-associated" evidence="2">
    <location>
        <begin position="36"/>
        <end position="161"/>
    </location>
</feature>
<dbReference type="InterPro" id="IPR040285">
    <property type="entry name" value="ProX/PRXD1"/>
</dbReference>
<dbReference type="EC" id="3.1.1.-" evidence="3"/>
<evidence type="ECO:0000256" key="1">
    <source>
        <dbReference type="ARBA" id="ARBA00010201"/>
    </source>
</evidence>
<dbReference type="FunFam" id="3.90.960.10:FF:000005">
    <property type="entry name" value="Putative prolyl-tRNA synthetase"/>
    <property type="match status" value="1"/>
</dbReference>